<organism evidence="6 7">
    <name type="scientific">Faecalicatena contorta</name>
    <dbReference type="NCBI Taxonomy" id="39482"/>
    <lineage>
        <taxon>Bacteria</taxon>
        <taxon>Bacillati</taxon>
        <taxon>Bacillota</taxon>
        <taxon>Clostridia</taxon>
        <taxon>Lachnospirales</taxon>
        <taxon>Lachnospiraceae</taxon>
        <taxon>Faecalicatena</taxon>
    </lineage>
</organism>
<comment type="function">
    <text evidence="2">May play the central regulatory role in sporulation. It may be an element of the effector pathway responsible for the activation of sporulation genes in response to nutritional stress. Spo0A may act in concert with spo0H (a sigma factor) to control the expression of some genes that are critical to the sporulation process.</text>
</comment>
<dbReference type="Pfam" id="PF00072">
    <property type="entry name" value="Response_reg"/>
    <property type="match status" value="1"/>
</dbReference>
<dbReference type="SUPFAM" id="SSF52172">
    <property type="entry name" value="CheY-like"/>
    <property type="match status" value="1"/>
</dbReference>
<proteinExistence type="predicted"/>
<dbReference type="InterPro" id="IPR046947">
    <property type="entry name" value="LytR-like"/>
</dbReference>
<dbReference type="RefSeq" id="WP_109713815.1">
    <property type="nucleotide sequence ID" value="NZ_QGDS01000015.1"/>
</dbReference>
<dbReference type="InterPro" id="IPR007492">
    <property type="entry name" value="LytTR_DNA-bd_dom"/>
</dbReference>
<name>A0A315ZR05_9FIRM</name>
<feature type="domain" description="HTH LytTR-type" evidence="5">
    <location>
        <begin position="145"/>
        <end position="233"/>
    </location>
</feature>
<dbReference type="Gene3D" id="2.40.50.1020">
    <property type="entry name" value="LytTr DNA-binding domain"/>
    <property type="match status" value="1"/>
</dbReference>
<sequence>MIRIGIVDDEEPMLGIVQYYIEKSIEPGDKVEVFTFLNGDIFLNEVRRGSKFDILFTDIQMTVMDGMELGREIKQLQPDLYVVFITSHMEYAAESYVIEAYQYILKQDMECRLPIVVRRLINKISKDEGGEYRLAGTTNIQKVFYRDIIYICKAKGSKYIQYFTVDNEYKERATLEQIFRELHSKEFILVERSYIVNMKHIYRISGNTIYLKNDIQVAISRARLSEVKKKINEYWGQL</sequence>
<dbReference type="Proteomes" id="UP000254051">
    <property type="component" value="Unassembled WGS sequence"/>
</dbReference>
<evidence type="ECO:0000256" key="3">
    <source>
        <dbReference type="PROSITE-ProRule" id="PRU00169"/>
    </source>
</evidence>
<dbReference type="PROSITE" id="PS50930">
    <property type="entry name" value="HTH_LYTTR"/>
    <property type="match status" value="1"/>
</dbReference>
<keyword evidence="3" id="KW-0597">Phosphoprotein</keyword>
<dbReference type="EMBL" id="UHJJ01000015">
    <property type="protein sequence ID" value="SUQ15729.1"/>
    <property type="molecule type" value="Genomic_DNA"/>
</dbReference>
<evidence type="ECO:0000259" key="5">
    <source>
        <dbReference type="PROSITE" id="PS50930"/>
    </source>
</evidence>
<dbReference type="PANTHER" id="PTHR37299">
    <property type="entry name" value="TRANSCRIPTIONAL REGULATOR-RELATED"/>
    <property type="match status" value="1"/>
</dbReference>
<evidence type="ECO:0000256" key="2">
    <source>
        <dbReference type="ARBA" id="ARBA00024867"/>
    </source>
</evidence>
<evidence type="ECO:0000313" key="6">
    <source>
        <dbReference type="EMBL" id="SUQ15729.1"/>
    </source>
</evidence>
<feature type="modified residue" description="4-aspartylphosphate" evidence="3">
    <location>
        <position position="58"/>
    </location>
</feature>
<evidence type="ECO:0000259" key="4">
    <source>
        <dbReference type="PROSITE" id="PS50110"/>
    </source>
</evidence>
<keyword evidence="7" id="KW-1185">Reference proteome</keyword>
<dbReference type="GO" id="GO:0000156">
    <property type="term" value="F:phosphorelay response regulator activity"/>
    <property type="evidence" value="ECO:0007669"/>
    <property type="project" value="InterPro"/>
</dbReference>
<dbReference type="AlphaFoldDB" id="A0A315ZR05"/>
<gene>
    <name evidence="6" type="ORF">SAMN05216529_11585</name>
</gene>
<dbReference type="GO" id="GO:0003677">
    <property type="term" value="F:DNA binding"/>
    <property type="evidence" value="ECO:0007669"/>
    <property type="project" value="UniProtKB-KW"/>
</dbReference>
<dbReference type="SMART" id="SM00448">
    <property type="entry name" value="REC"/>
    <property type="match status" value="1"/>
</dbReference>
<dbReference type="OrthoDB" id="9779387at2"/>
<dbReference type="PROSITE" id="PS50110">
    <property type="entry name" value="RESPONSE_REGULATORY"/>
    <property type="match status" value="1"/>
</dbReference>
<protein>
    <recommendedName>
        <fullName evidence="1">Stage 0 sporulation protein A homolog</fullName>
    </recommendedName>
</protein>
<dbReference type="SMART" id="SM00850">
    <property type="entry name" value="LytTR"/>
    <property type="match status" value="1"/>
</dbReference>
<dbReference type="InterPro" id="IPR011006">
    <property type="entry name" value="CheY-like_superfamily"/>
</dbReference>
<evidence type="ECO:0000256" key="1">
    <source>
        <dbReference type="ARBA" id="ARBA00018672"/>
    </source>
</evidence>
<dbReference type="Gene3D" id="3.40.50.2300">
    <property type="match status" value="1"/>
</dbReference>
<accession>A0A315ZR05</accession>
<reference evidence="7" key="1">
    <citation type="submission" date="2017-07" db="EMBL/GenBank/DDBJ databases">
        <authorList>
            <person name="Varghese N."/>
            <person name="Submissions S."/>
        </authorList>
    </citation>
    <scope>NUCLEOTIDE SEQUENCE [LARGE SCALE GENOMIC DNA]</scope>
    <source>
        <strain evidence="7">NLAE-zl-C134</strain>
    </source>
</reference>
<dbReference type="PANTHER" id="PTHR37299:SF1">
    <property type="entry name" value="STAGE 0 SPORULATION PROTEIN A HOMOLOG"/>
    <property type="match status" value="1"/>
</dbReference>
<keyword evidence="6" id="KW-0238">DNA-binding</keyword>
<dbReference type="InterPro" id="IPR001789">
    <property type="entry name" value="Sig_transdc_resp-reg_receiver"/>
</dbReference>
<dbReference type="Pfam" id="PF04397">
    <property type="entry name" value="LytTR"/>
    <property type="match status" value="1"/>
</dbReference>
<evidence type="ECO:0000313" key="7">
    <source>
        <dbReference type="Proteomes" id="UP000254051"/>
    </source>
</evidence>
<feature type="domain" description="Response regulatory" evidence="4">
    <location>
        <begin position="3"/>
        <end position="121"/>
    </location>
</feature>